<keyword evidence="8" id="KW-1185">Reference proteome</keyword>
<dbReference type="eggNOG" id="COG0436">
    <property type="taxonomic scope" value="Bacteria"/>
</dbReference>
<dbReference type="InterPro" id="IPR004839">
    <property type="entry name" value="Aminotransferase_I/II_large"/>
</dbReference>
<comment type="cofactor">
    <cofactor evidence="1">
        <name>pyridoxal 5'-phosphate</name>
        <dbReference type="ChEBI" id="CHEBI:597326"/>
    </cofactor>
</comment>
<dbReference type="EMBL" id="LT629776">
    <property type="protein sequence ID" value="SDS72025.1"/>
    <property type="molecule type" value="Genomic_DNA"/>
</dbReference>
<accession>A0A1H1UHN4</accession>
<dbReference type="PANTHER" id="PTHR43807:SF20">
    <property type="entry name" value="FI04487P"/>
    <property type="match status" value="1"/>
</dbReference>
<dbReference type="AlphaFoldDB" id="A0A1H1UHN4"/>
<name>A0A1H1UHN4_9CELL</name>
<dbReference type="Proteomes" id="UP000185663">
    <property type="component" value="Chromosome I"/>
</dbReference>
<dbReference type="GO" id="GO:0030170">
    <property type="term" value="F:pyridoxal phosphate binding"/>
    <property type="evidence" value="ECO:0007669"/>
    <property type="project" value="InterPro"/>
</dbReference>
<dbReference type="SUPFAM" id="SSF53383">
    <property type="entry name" value="PLP-dependent transferases"/>
    <property type="match status" value="1"/>
</dbReference>
<dbReference type="InterPro" id="IPR015422">
    <property type="entry name" value="PyrdxlP-dep_Trfase_small"/>
</dbReference>
<keyword evidence="3 7" id="KW-0032">Aminotransferase</keyword>
<evidence type="ECO:0000256" key="2">
    <source>
        <dbReference type="ARBA" id="ARBA00007441"/>
    </source>
</evidence>
<evidence type="ECO:0000256" key="1">
    <source>
        <dbReference type="ARBA" id="ARBA00001933"/>
    </source>
</evidence>
<keyword evidence="4 7" id="KW-0808">Transferase</keyword>
<dbReference type="Gene3D" id="3.40.640.10">
    <property type="entry name" value="Type I PLP-dependent aspartate aminotransferase-like (Major domain)"/>
    <property type="match status" value="1"/>
</dbReference>
<evidence type="ECO:0000256" key="3">
    <source>
        <dbReference type="ARBA" id="ARBA00022576"/>
    </source>
</evidence>
<evidence type="ECO:0000313" key="7">
    <source>
        <dbReference type="EMBL" id="SDS72025.1"/>
    </source>
</evidence>
<organism evidence="7 8">
    <name type="scientific">Paraoerskovia marina</name>
    <dbReference type="NCBI Taxonomy" id="545619"/>
    <lineage>
        <taxon>Bacteria</taxon>
        <taxon>Bacillati</taxon>
        <taxon>Actinomycetota</taxon>
        <taxon>Actinomycetes</taxon>
        <taxon>Micrococcales</taxon>
        <taxon>Cellulomonadaceae</taxon>
        <taxon>Paraoerskovia</taxon>
    </lineage>
</organism>
<dbReference type="PANTHER" id="PTHR43807">
    <property type="entry name" value="FI04487P"/>
    <property type="match status" value="1"/>
</dbReference>
<dbReference type="FunFam" id="3.40.640.10:FF:000024">
    <property type="entry name" value="Kynurenine--oxoglutarate transaminase 3"/>
    <property type="match status" value="1"/>
</dbReference>
<keyword evidence="5" id="KW-0663">Pyridoxal phosphate</keyword>
<dbReference type="InterPro" id="IPR051326">
    <property type="entry name" value="Kynurenine-oxoglutarate_AT"/>
</dbReference>
<sequence length="422" mass="44170">MDNLTDVSALGSVGMTGRWFDVARATGLVRTDGSVAGSIFAEMTDLAASTGALNLGQGFPDVDGPAAMLDAAKAAIDAGFNQYPPSAGTESLRRAVADHQARHYGLTLDPESEVLVTTGASEALAATMLALVGPGDEVVTLEPYFDTHAATIALAGGTHRTVPMLAHPDGFRPDLDALAAVVGPRTRLILLNSPHNPTGAVLTRAELEAFADAARRHDALVVTDEVYEHLVFDGVAHVPMASLPGMADRTITISSAGKTFSVTGWKIGWLHGPSHLVTAIRTVKQYLTYASGAPFQPAVASVLGDDAVPRALAASLQGRRDVLCEGLDRAGFEVYRPQGTYFVVADAAPLGVTDGVQFCRDLAREGGVVGIPVAAFCRTGDDGRPSAVADALASTVRFTFVKQEHVLTEAVDRLTRYAAALR</sequence>
<dbReference type="CDD" id="cd00609">
    <property type="entry name" value="AAT_like"/>
    <property type="match status" value="1"/>
</dbReference>
<dbReference type="InterPro" id="IPR015424">
    <property type="entry name" value="PyrdxlP-dep_Trfase"/>
</dbReference>
<dbReference type="GO" id="GO:0016212">
    <property type="term" value="F:kynurenine-oxoglutarate transaminase activity"/>
    <property type="evidence" value="ECO:0007669"/>
    <property type="project" value="TreeGrafter"/>
</dbReference>
<dbReference type="Pfam" id="PF00155">
    <property type="entry name" value="Aminotran_1_2"/>
    <property type="match status" value="1"/>
</dbReference>
<evidence type="ECO:0000313" key="8">
    <source>
        <dbReference type="Proteomes" id="UP000185663"/>
    </source>
</evidence>
<comment type="similarity">
    <text evidence="2">Belongs to the class-I pyridoxal-phosphate-dependent aminotransferase family.</text>
</comment>
<protein>
    <submittedName>
        <fullName evidence="7">Succinyldiaminopimelate aminotransferase apoenzyme</fullName>
    </submittedName>
</protein>
<dbReference type="Gene3D" id="3.90.1150.10">
    <property type="entry name" value="Aspartate Aminotransferase, domain 1"/>
    <property type="match status" value="1"/>
</dbReference>
<dbReference type="STRING" id="545619.SAMN04489860_2202"/>
<proteinExistence type="inferred from homology"/>
<dbReference type="InterPro" id="IPR015421">
    <property type="entry name" value="PyrdxlP-dep_Trfase_major"/>
</dbReference>
<reference evidence="7 8" key="1">
    <citation type="submission" date="2016-10" db="EMBL/GenBank/DDBJ databases">
        <authorList>
            <person name="de Groot N.N."/>
        </authorList>
    </citation>
    <scope>NUCLEOTIDE SEQUENCE [LARGE SCALE GENOMIC DNA]</scope>
    <source>
        <strain evidence="7 8">DSM 22126</strain>
    </source>
</reference>
<evidence type="ECO:0000256" key="5">
    <source>
        <dbReference type="ARBA" id="ARBA00022898"/>
    </source>
</evidence>
<gene>
    <name evidence="7" type="ORF">SAMN04489860_2202</name>
</gene>
<evidence type="ECO:0000259" key="6">
    <source>
        <dbReference type="Pfam" id="PF00155"/>
    </source>
</evidence>
<feature type="domain" description="Aminotransferase class I/classII large" evidence="6">
    <location>
        <begin position="53"/>
        <end position="393"/>
    </location>
</feature>
<evidence type="ECO:0000256" key="4">
    <source>
        <dbReference type="ARBA" id="ARBA00022679"/>
    </source>
</evidence>
<dbReference type="GO" id="GO:0005737">
    <property type="term" value="C:cytoplasm"/>
    <property type="evidence" value="ECO:0007669"/>
    <property type="project" value="TreeGrafter"/>
</dbReference>